<name>A0ABY4E9J4_9NEIS</name>
<keyword evidence="2" id="KW-1185">Reference proteome</keyword>
<dbReference type="EMBL" id="CP091511">
    <property type="protein sequence ID" value="UOO90087.1"/>
    <property type="molecule type" value="Genomic_DNA"/>
</dbReference>
<dbReference type="Proteomes" id="UP000832011">
    <property type="component" value="Chromosome"/>
</dbReference>
<evidence type="ECO:0000313" key="2">
    <source>
        <dbReference type="Proteomes" id="UP000832011"/>
    </source>
</evidence>
<protein>
    <submittedName>
        <fullName evidence="1">Inovirus Gp2 family protein</fullName>
    </submittedName>
</protein>
<dbReference type="RefSeq" id="WP_244796798.1">
    <property type="nucleotide sequence ID" value="NZ_CP091511.1"/>
</dbReference>
<sequence>MDQTLLPERLYGYNQNNLDMIDQRIDELLQNYAKILVVRVDFYIREEYTLDITDRFMIEAWKRLLNNMRFNQLFAHCITSMAKLEYTPARGWHFHTAFIFNGHHHQSEYGLGKAIQAYWESTLAGMVGHAHLTSGQDYSINGTGMVHYRDVEKIFNVKYALAYLAKIDLYQLNKIFTDATGKNIRTFFISQYKPKQGLRGRPRTIL</sequence>
<proteinExistence type="predicted"/>
<gene>
    <name evidence="1" type="ORF">LVJ82_03610</name>
</gene>
<evidence type="ECO:0000313" key="1">
    <source>
        <dbReference type="EMBL" id="UOO90087.1"/>
    </source>
</evidence>
<reference evidence="1 2" key="1">
    <citation type="journal article" date="2022" name="Res Sq">
        <title>Evolution of multicellular longitudinally dividing oral cavity symbionts (Neisseriaceae).</title>
        <authorList>
            <person name="Nyongesa S."/>
            <person name="Weber P."/>
            <person name="Bernet E."/>
            <person name="Pullido F."/>
            <person name="Nieckarz M."/>
            <person name="Delaby M."/>
            <person name="Nieves C."/>
            <person name="Viehboeck T."/>
            <person name="Krause N."/>
            <person name="Rivera-Millot A."/>
            <person name="Nakamura A."/>
            <person name="Vischer N."/>
            <person name="VanNieuwenhze M."/>
            <person name="Brun Y."/>
            <person name="Cava F."/>
            <person name="Bulgheresi S."/>
            <person name="Veyrier F."/>
        </authorList>
    </citation>
    <scope>NUCLEOTIDE SEQUENCE [LARGE SCALE GENOMIC DNA]</scope>
    <source>
        <strain evidence="1 2">SN4</strain>
    </source>
</reference>
<organism evidence="1 2">
    <name type="scientific">Vitreoscilla massiliensis</name>
    <dbReference type="NCBI Taxonomy" id="1689272"/>
    <lineage>
        <taxon>Bacteria</taxon>
        <taxon>Pseudomonadati</taxon>
        <taxon>Pseudomonadota</taxon>
        <taxon>Betaproteobacteria</taxon>
        <taxon>Neisseriales</taxon>
        <taxon>Neisseriaceae</taxon>
        <taxon>Vitreoscilla</taxon>
    </lineage>
</organism>
<accession>A0ABY4E9J4</accession>